<evidence type="ECO:0000256" key="1">
    <source>
        <dbReference type="ARBA" id="ARBA00008348"/>
    </source>
</evidence>
<dbReference type="InterPro" id="IPR020103">
    <property type="entry name" value="PsdUridine_synth_cat_dom_sf"/>
</dbReference>
<dbReference type="InterPro" id="IPR006145">
    <property type="entry name" value="PsdUridine_synth_RsuA/RluA"/>
</dbReference>
<dbReference type="Proteomes" id="UP001201273">
    <property type="component" value="Unassembled WGS sequence"/>
</dbReference>
<dbReference type="Gene3D" id="3.10.290.10">
    <property type="entry name" value="RNA-binding S4 domain"/>
    <property type="match status" value="1"/>
</dbReference>
<organism evidence="10 11">
    <name type="scientific">Motilimonas cestriensis</name>
    <dbReference type="NCBI Taxonomy" id="2742685"/>
    <lineage>
        <taxon>Bacteria</taxon>
        <taxon>Pseudomonadati</taxon>
        <taxon>Pseudomonadota</taxon>
        <taxon>Gammaproteobacteria</taxon>
        <taxon>Alteromonadales</taxon>
        <taxon>Alteromonadales genera incertae sedis</taxon>
        <taxon>Motilimonas</taxon>
    </lineage>
</organism>
<evidence type="ECO:0000256" key="8">
    <source>
        <dbReference type="SAM" id="MobiDB-lite"/>
    </source>
</evidence>
<keyword evidence="3 7" id="KW-0413">Isomerase</keyword>
<dbReference type="InterPro" id="IPR036986">
    <property type="entry name" value="S4_RNA-bd_sf"/>
</dbReference>
<evidence type="ECO:0000313" key="10">
    <source>
        <dbReference type="EMBL" id="MCE2593528.1"/>
    </source>
</evidence>
<dbReference type="PROSITE" id="PS50889">
    <property type="entry name" value="S4"/>
    <property type="match status" value="1"/>
</dbReference>
<dbReference type="GO" id="GO:0160139">
    <property type="term" value="F:23S rRNA pseudouridine(2605) synthase activity"/>
    <property type="evidence" value="ECO:0007669"/>
    <property type="project" value="UniProtKB-EC"/>
</dbReference>
<dbReference type="SUPFAM" id="SSF55120">
    <property type="entry name" value="Pseudouridine synthase"/>
    <property type="match status" value="1"/>
</dbReference>
<dbReference type="EMBL" id="JAIMJA010000002">
    <property type="protein sequence ID" value="MCE2593528.1"/>
    <property type="molecule type" value="Genomic_DNA"/>
</dbReference>
<evidence type="ECO:0000256" key="2">
    <source>
        <dbReference type="ARBA" id="ARBA00022884"/>
    </source>
</evidence>
<dbReference type="EC" id="5.4.99.-" evidence="7"/>
<sequence>MSEKIQKVLARSGVGSRRKMEELIQAGKVSVDGKIATLGDRAEADQVIRVEGRIIATKAEEDVVCRVLMYHKPEGELCTRFDSDGRATVFDRLPRILGSRWIAVGRLDINTAGLLLFTTDGELANRMMHPSHEIEREYAVRVFGEIEDEMLARLKEGVKLEDGMASFSKIKKSGGEGINEWFNVTLSEGRNREVRRLWESQGMQVSRLIRVRYGQLNLPKSLPKGGWTELPLKEVNALRSSVNLDPETETKVKVDKRPARTQNTRIRRSVKKHQMKQNSERKKARSR</sequence>
<dbReference type="NCBIfam" id="NF007976">
    <property type="entry name" value="PRK10700.1"/>
    <property type="match status" value="1"/>
</dbReference>
<dbReference type="PROSITE" id="PS01149">
    <property type="entry name" value="PSI_RSU"/>
    <property type="match status" value="1"/>
</dbReference>
<keyword evidence="2 6" id="KW-0694">RNA-binding</keyword>
<dbReference type="SUPFAM" id="SSF55174">
    <property type="entry name" value="Alpha-L RNA-binding motif"/>
    <property type="match status" value="1"/>
</dbReference>
<dbReference type="SMART" id="SM00363">
    <property type="entry name" value="S4"/>
    <property type="match status" value="1"/>
</dbReference>
<reference evidence="10 11" key="1">
    <citation type="journal article" date="2022" name="Environ. Microbiol. Rep.">
        <title>Eco-phylogenetic analyses reveal divergent evolution of vitamin B12 metabolism in the marine bacterial family 'Psychromonadaceae'.</title>
        <authorList>
            <person name="Jin X."/>
            <person name="Yang Y."/>
            <person name="Cao H."/>
            <person name="Gao B."/>
            <person name="Zhao Z."/>
        </authorList>
    </citation>
    <scope>NUCLEOTIDE SEQUENCE [LARGE SCALE GENOMIC DNA]</scope>
    <source>
        <strain evidence="10 11">MKS20</strain>
    </source>
</reference>
<evidence type="ECO:0000313" key="11">
    <source>
        <dbReference type="Proteomes" id="UP001201273"/>
    </source>
</evidence>
<dbReference type="PANTHER" id="PTHR47683">
    <property type="entry name" value="PSEUDOURIDINE SYNTHASE FAMILY PROTEIN-RELATED"/>
    <property type="match status" value="1"/>
</dbReference>
<dbReference type="Gene3D" id="3.30.70.580">
    <property type="entry name" value="Pseudouridine synthase I, catalytic domain, N-terminal subdomain"/>
    <property type="match status" value="1"/>
</dbReference>
<feature type="compositionally biased region" description="Basic residues" evidence="8">
    <location>
        <begin position="265"/>
        <end position="275"/>
    </location>
</feature>
<evidence type="ECO:0000259" key="9">
    <source>
        <dbReference type="SMART" id="SM00363"/>
    </source>
</evidence>
<dbReference type="Pfam" id="PF00849">
    <property type="entry name" value="PseudoU_synth_2"/>
    <property type="match status" value="1"/>
</dbReference>
<evidence type="ECO:0000256" key="4">
    <source>
        <dbReference type="ARBA" id="ARBA00036944"/>
    </source>
</evidence>
<dbReference type="InterPro" id="IPR018496">
    <property type="entry name" value="PsdUridine_synth_RsuA/RluB_CS"/>
</dbReference>
<keyword evidence="11" id="KW-1185">Reference proteome</keyword>
<evidence type="ECO:0000256" key="3">
    <source>
        <dbReference type="ARBA" id="ARBA00023235"/>
    </source>
</evidence>
<proteinExistence type="inferred from homology"/>
<evidence type="ECO:0000256" key="6">
    <source>
        <dbReference type="PROSITE-ProRule" id="PRU00182"/>
    </source>
</evidence>
<evidence type="ECO:0000256" key="5">
    <source>
        <dbReference type="ARBA" id="ARBA00037383"/>
    </source>
</evidence>
<dbReference type="CDD" id="cd02556">
    <property type="entry name" value="PseudoU_synth_RluB"/>
    <property type="match status" value="1"/>
</dbReference>
<dbReference type="Gene3D" id="3.30.70.1560">
    <property type="entry name" value="Alpha-L RNA-binding motif"/>
    <property type="match status" value="1"/>
</dbReference>
<comment type="catalytic activity">
    <reaction evidence="4">
        <text>uridine(2605) in 23S rRNA = pseudouridine(2605) in 23S rRNA</text>
        <dbReference type="Rhea" id="RHEA:42520"/>
        <dbReference type="Rhea" id="RHEA-COMP:10095"/>
        <dbReference type="Rhea" id="RHEA-COMP:10096"/>
        <dbReference type="ChEBI" id="CHEBI:65314"/>
        <dbReference type="ChEBI" id="CHEBI:65315"/>
        <dbReference type="EC" id="5.4.99.22"/>
    </reaction>
</comment>
<comment type="similarity">
    <text evidence="1 7">Belongs to the pseudouridine synthase RsuA family.</text>
</comment>
<feature type="domain" description="RNA-binding S4" evidence="9">
    <location>
        <begin position="3"/>
        <end position="60"/>
    </location>
</feature>
<dbReference type="InterPro" id="IPR050343">
    <property type="entry name" value="RsuA_PseudoU_synthase"/>
</dbReference>
<comment type="function">
    <text evidence="5">Responsible for synthesis of pseudouridine from uracil-2605 in 23S ribosomal RNA.</text>
</comment>
<dbReference type="CDD" id="cd00165">
    <property type="entry name" value="S4"/>
    <property type="match status" value="1"/>
</dbReference>
<dbReference type="PANTHER" id="PTHR47683:SF3">
    <property type="entry name" value="RIBOSOMAL LARGE SUBUNIT PSEUDOURIDINE SYNTHASE B"/>
    <property type="match status" value="1"/>
</dbReference>
<dbReference type="RefSeq" id="WP_233051137.1">
    <property type="nucleotide sequence ID" value="NZ_JAIMJA010000002.1"/>
</dbReference>
<dbReference type="InterPro" id="IPR020094">
    <property type="entry name" value="TruA/RsuA/RluB/E/F_N"/>
</dbReference>
<feature type="compositionally biased region" description="Basic and acidic residues" evidence="8">
    <location>
        <begin position="248"/>
        <end position="258"/>
    </location>
</feature>
<accession>A0ABS8W5P1</accession>
<gene>
    <name evidence="10" type="primary">rluB</name>
    <name evidence="10" type="ORF">K6Y31_01695</name>
</gene>
<comment type="caution">
    <text evidence="10">The sequence shown here is derived from an EMBL/GenBank/DDBJ whole genome shotgun (WGS) entry which is preliminary data.</text>
</comment>
<name>A0ABS8W5P1_9GAMM</name>
<dbReference type="InterPro" id="IPR042092">
    <property type="entry name" value="PsdUridine_s_RsuA/RluB/E/F_cat"/>
</dbReference>
<feature type="region of interest" description="Disordered" evidence="8">
    <location>
        <begin position="247"/>
        <end position="287"/>
    </location>
</feature>
<dbReference type="Pfam" id="PF01479">
    <property type="entry name" value="S4"/>
    <property type="match status" value="1"/>
</dbReference>
<dbReference type="InterPro" id="IPR002942">
    <property type="entry name" value="S4_RNA-bd"/>
</dbReference>
<evidence type="ECO:0000256" key="7">
    <source>
        <dbReference type="RuleBase" id="RU003887"/>
    </source>
</evidence>
<protein>
    <recommendedName>
        <fullName evidence="7">Pseudouridine synthase</fullName>
        <ecNumber evidence="7">5.4.99.-</ecNumber>
    </recommendedName>
</protein>
<dbReference type="InterPro" id="IPR000748">
    <property type="entry name" value="PsdUridine_synth_RsuA/RluB/E/F"/>
</dbReference>
<dbReference type="NCBIfam" id="TIGR00093">
    <property type="entry name" value="pseudouridine synthase"/>
    <property type="match status" value="1"/>
</dbReference>